<dbReference type="PANTHER" id="PTHR38459:SF1">
    <property type="entry name" value="PROPHAGE BACTOPRENOL-LINKED GLUCOSE TRANSLOCASE HOMOLOG"/>
    <property type="match status" value="1"/>
</dbReference>
<keyword evidence="4 6" id="KW-1133">Transmembrane helix</keyword>
<keyword evidence="9" id="KW-1185">Reference proteome</keyword>
<evidence type="ECO:0000256" key="2">
    <source>
        <dbReference type="ARBA" id="ARBA00009399"/>
    </source>
</evidence>
<evidence type="ECO:0000256" key="3">
    <source>
        <dbReference type="ARBA" id="ARBA00022692"/>
    </source>
</evidence>
<dbReference type="Proteomes" id="UP001579974">
    <property type="component" value="Unassembled WGS sequence"/>
</dbReference>
<dbReference type="RefSeq" id="WP_275474443.1">
    <property type="nucleotide sequence ID" value="NZ_CP162940.1"/>
</dbReference>
<feature type="transmembrane region" description="Helical" evidence="6">
    <location>
        <begin position="83"/>
        <end position="104"/>
    </location>
</feature>
<organism evidence="8 9">
    <name type="scientific">Alicyclobacillus fastidiosus</name>
    <dbReference type="NCBI Taxonomy" id="392011"/>
    <lineage>
        <taxon>Bacteria</taxon>
        <taxon>Bacillati</taxon>
        <taxon>Bacillota</taxon>
        <taxon>Bacilli</taxon>
        <taxon>Bacillales</taxon>
        <taxon>Alicyclobacillaceae</taxon>
        <taxon>Alicyclobacillus</taxon>
    </lineage>
</organism>
<evidence type="ECO:0000256" key="1">
    <source>
        <dbReference type="ARBA" id="ARBA00004141"/>
    </source>
</evidence>
<feature type="transmembrane region" description="Helical" evidence="6">
    <location>
        <begin position="110"/>
        <end position="129"/>
    </location>
</feature>
<evidence type="ECO:0000256" key="6">
    <source>
        <dbReference type="SAM" id="Phobius"/>
    </source>
</evidence>
<sequence length="140" mass="15593">MAACEGTWRGLIRQVIRFGFVGVLNTVVDFAVFFALVRLVHWNALIAQSVSYACGLCNSYVWNRLITFRAAPRSPAAQMLKFAVLNGVCYGVSEVCLIVLQAWMPLVATKVIMTGFTLLVNFAGSKWWVFRPVNKQLASE</sequence>
<comment type="similarity">
    <text evidence="2">Belongs to the GtrA family.</text>
</comment>
<keyword evidence="5 6" id="KW-0472">Membrane</keyword>
<evidence type="ECO:0000313" key="8">
    <source>
        <dbReference type="EMBL" id="MFB5190787.1"/>
    </source>
</evidence>
<dbReference type="EMBL" id="JBDXSU010000007">
    <property type="protein sequence ID" value="MFB5190787.1"/>
    <property type="molecule type" value="Genomic_DNA"/>
</dbReference>
<gene>
    <name evidence="8" type="ORF">KKP3000_004273</name>
</gene>
<feature type="domain" description="GtrA/DPMS transmembrane" evidence="7">
    <location>
        <begin position="17"/>
        <end position="130"/>
    </location>
</feature>
<keyword evidence="3 6" id="KW-0812">Transmembrane</keyword>
<protein>
    <submittedName>
        <fullName evidence="8">GtrA family protein</fullName>
    </submittedName>
</protein>
<dbReference type="Pfam" id="PF04138">
    <property type="entry name" value="GtrA_DPMS_TM"/>
    <property type="match status" value="1"/>
</dbReference>
<comment type="caution">
    <text evidence="8">The sequence shown here is derived from an EMBL/GenBank/DDBJ whole genome shotgun (WGS) entry which is preliminary data.</text>
</comment>
<evidence type="ECO:0000313" key="9">
    <source>
        <dbReference type="Proteomes" id="UP001579974"/>
    </source>
</evidence>
<feature type="transmembrane region" description="Helical" evidence="6">
    <location>
        <begin position="15"/>
        <end position="36"/>
    </location>
</feature>
<evidence type="ECO:0000256" key="5">
    <source>
        <dbReference type="ARBA" id="ARBA00023136"/>
    </source>
</evidence>
<reference evidence="8 9" key="1">
    <citation type="journal article" date="2024" name="Int. J. Mol. Sci.">
        <title>Exploration of Alicyclobacillus spp. Genome in Search of Antibiotic Resistance.</title>
        <authorList>
            <person name="Bucka-Kolendo J."/>
            <person name="Kiousi D.E."/>
            <person name="Dekowska A."/>
            <person name="Mikolajczuk-Szczyrba A."/>
            <person name="Karadedos D.M."/>
            <person name="Michael P."/>
            <person name="Galanis A."/>
            <person name="Sokolowska B."/>
        </authorList>
    </citation>
    <scope>NUCLEOTIDE SEQUENCE [LARGE SCALE GENOMIC DNA]</scope>
    <source>
        <strain evidence="8 9">KKP 3000</strain>
    </source>
</reference>
<accession>A0ABV5AGL3</accession>
<dbReference type="InterPro" id="IPR051401">
    <property type="entry name" value="GtrA_CellWall_Glycosyl"/>
</dbReference>
<proteinExistence type="inferred from homology"/>
<name>A0ABV5AGL3_9BACL</name>
<dbReference type="PANTHER" id="PTHR38459">
    <property type="entry name" value="PROPHAGE BACTOPRENOL-LINKED GLUCOSE TRANSLOCASE HOMOLOG"/>
    <property type="match status" value="1"/>
</dbReference>
<comment type="subcellular location">
    <subcellularLocation>
        <location evidence="1">Membrane</location>
        <topology evidence="1">Multi-pass membrane protein</topology>
    </subcellularLocation>
</comment>
<dbReference type="InterPro" id="IPR007267">
    <property type="entry name" value="GtrA_DPMS_TM"/>
</dbReference>
<evidence type="ECO:0000256" key="4">
    <source>
        <dbReference type="ARBA" id="ARBA00022989"/>
    </source>
</evidence>
<evidence type="ECO:0000259" key="7">
    <source>
        <dbReference type="Pfam" id="PF04138"/>
    </source>
</evidence>